<dbReference type="Proteomes" id="UP001500742">
    <property type="component" value="Unassembled WGS sequence"/>
</dbReference>
<dbReference type="InterPro" id="IPR036097">
    <property type="entry name" value="HisK_dim/P_sf"/>
</dbReference>
<organism evidence="17 18">
    <name type="scientific">Mucilaginibacter dorajii</name>
    <dbReference type="NCBI Taxonomy" id="692994"/>
    <lineage>
        <taxon>Bacteria</taxon>
        <taxon>Pseudomonadati</taxon>
        <taxon>Bacteroidota</taxon>
        <taxon>Sphingobacteriia</taxon>
        <taxon>Sphingobacteriales</taxon>
        <taxon>Sphingobacteriaceae</taxon>
        <taxon>Mucilaginibacter</taxon>
    </lineage>
</organism>
<dbReference type="PROSITE" id="PS50113">
    <property type="entry name" value="PAC"/>
    <property type="match status" value="2"/>
</dbReference>
<dbReference type="CDD" id="cd00082">
    <property type="entry name" value="HisKA"/>
    <property type="match status" value="1"/>
</dbReference>
<keyword evidence="13" id="KW-0175">Coiled coil</keyword>
<dbReference type="InterPro" id="IPR000014">
    <property type="entry name" value="PAS"/>
</dbReference>
<feature type="domain" description="PAS" evidence="15">
    <location>
        <begin position="233"/>
        <end position="306"/>
    </location>
</feature>
<dbReference type="Gene3D" id="3.30.565.10">
    <property type="entry name" value="Histidine kinase-like ATPase, C-terminal domain"/>
    <property type="match status" value="1"/>
</dbReference>
<dbReference type="PROSITE" id="PS50109">
    <property type="entry name" value="HIS_KIN"/>
    <property type="match status" value="1"/>
</dbReference>
<dbReference type="Pfam" id="PF08447">
    <property type="entry name" value="PAS_3"/>
    <property type="match status" value="1"/>
</dbReference>
<keyword evidence="11" id="KW-0902">Two-component regulatory system</keyword>
<dbReference type="Pfam" id="PF00512">
    <property type="entry name" value="HisKA"/>
    <property type="match status" value="1"/>
</dbReference>
<comment type="caution">
    <text evidence="17">The sequence shown here is derived from an EMBL/GenBank/DDBJ whole genome shotgun (WGS) entry which is preliminary data.</text>
</comment>
<dbReference type="SUPFAM" id="SSF55874">
    <property type="entry name" value="ATPase domain of HSP90 chaperone/DNA topoisomerase II/histidine kinase"/>
    <property type="match status" value="1"/>
</dbReference>
<keyword evidence="7" id="KW-0547">Nucleotide-binding</keyword>
<keyword evidence="12" id="KW-0472">Membrane</keyword>
<proteinExistence type="predicted"/>
<reference evidence="18" key="1">
    <citation type="journal article" date="2019" name="Int. J. Syst. Evol. Microbiol.">
        <title>The Global Catalogue of Microorganisms (GCM) 10K type strain sequencing project: providing services to taxonomists for standard genome sequencing and annotation.</title>
        <authorList>
            <consortium name="The Broad Institute Genomics Platform"/>
            <consortium name="The Broad Institute Genome Sequencing Center for Infectious Disease"/>
            <person name="Wu L."/>
            <person name="Ma J."/>
        </authorList>
    </citation>
    <scope>NUCLEOTIDE SEQUENCE [LARGE SCALE GENOMIC DNA]</scope>
    <source>
        <strain evidence="18">JCM 16601</strain>
    </source>
</reference>
<keyword evidence="8" id="KW-0418">Kinase</keyword>
<dbReference type="SUPFAM" id="SSF55785">
    <property type="entry name" value="PYP-like sensor domain (PAS domain)"/>
    <property type="match status" value="2"/>
</dbReference>
<dbReference type="CDD" id="cd00075">
    <property type="entry name" value="HATPase"/>
    <property type="match status" value="1"/>
</dbReference>
<dbReference type="Gene3D" id="3.30.450.20">
    <property type="entry name" value="PAS domain"/>
    <property type="match status" value="2"/>
</dbReference>
<keyword evidence="4" id="KW-0597">Phosphoprotein</keyword>
<dbReference type="PROSITE" id="PS50112">
    <property type="entry name" value="PAS"/>
    <property type="match status" value="1"/>
</dbReference>
<evidence type="ECO:0000256" key="2">
    <source>
        <dbReference type="ARBA" id="ARBA00004141"/>
    </source>
</evidence>
<evidence type="ECO:0000256" key="10">
    <source>
        <dbReference type="ARBA" id="ARBA00022989"/>
    </source>
</evidence>
<dbReference type="InterPro" id="IPR003594">
    <property type="entry name" value="HATPase_dom"/>
</dbReference>
<dbReference type="EC" id="2.7.13.3" evidence="3"/>
<dbReference type="RefSeq" id="WP_259092682.1">
    <property type="nucleotide sequence ID" value="NZ_BAAAZC010000002.1"/>
</dbReference>
<evidence type="ECO:0000256" key="1">
    <source>
        <dbReference type="ARBA" id="ARBA00000085"/>
    </source>
</evidence>
<dbReference type="InterPro" id="IPR050351">
    <property type="entry name" value="BphY/WalK/GraS-like"/>
</dbReference>
<dbReference type="InterPro" id="IPR004358">
    <property type="entry name" value="Sig_transdc_His_kin-like_C"/>
</dbReference>
<evidence type="ECO:0000256" key="3">
    <source>
        <dbReference type="ARBA" id="ARBA00012438"/>
    </source>
</evidence>
<evidence type="ECO:0000256" key="13">
    <source>
        <dbReference type="SAM" id="Coils"/>
    </source>
</evidence>
<dbReference type="PANTHER" id="PTHR42878">
    <property type="entry name" value="TWO-COMPONENT HISTIDINE KINASE"/>
    <property type="match status" value="1"/>
</dbReference>
<dbReference type="InterPro" id="IPR013655">
    <property type="entry name" value="PAS_fold_3"/>
</dbReference>
<protein>
    <recommendedName>
        <fullName evidence="3">histidine kinase</fullName>
        <ecNumber evidence="3">2.7.13.3</ecNumber>
    </recommendedName>
</protein>
<dbReference type="InterPro" id="IPR035965">
    <property type="entry name" value="PAS-like_dom_sf"/>
</dbReference>
<feature type="coiled-coil region" evidence="13">
    <location>
        <begin position="142"/>
        <end position="222"/>
    </location>
</feature>
<evidence type="ECO:0000256" key="4">
    <source>
        <dbReference type="ARBA" id="ARBA00022553"/>
    </source>
</evidence>
<dbReference type="SMART" id="SM00091">
    <property type="entry name" value="PAS"/>
    <property type="match status" value="2"/>
</dbReference>
<evidence type="ECO:0000259" key="14">
    <source>
        <dbReference type="PROSITE" id="PS50109"/>
    </source>
</evidence>
<dbReference type="SUPFAM" id="SSF47384">
    <property type="entry name" value="Homodimeric domain of signal transducing histidine kinase"/>
    <property type="match status" value="1"/>
</dbReference>
<dbReference type="Gene3D" id="1.10.287.130">
    <property type="match status" value="1"/>
</dbReference>
<evidence type="ECO:0000256" key="5">
    <source>
        <dbReference type="ARBA" id="ARBA00022679"/>
    </source>
</evidence>
<comment type="catalytic activity">
    <reaction evidence="1">
        <text>ATP + protein L-histidine = ADP + protein N-phospho-L-histidine.</text>
        <dbReference type="EC" id="2.7.13.3"/>
    </reaction>
</comment>
<keyword evidence="18" id="KW-1185">Reference proteome</keyword>
<dbReference type="InterPro" id="IPR000700">
    <property type="entry name" value="PAS-assoc_C"/>
</dbReference>
<keyword evidence="6" id="KW-0812">Transmembrane</keyword>
<name>A0ABP7P190_9SPHI</name>
<keyword evidence="5" id="KW-0808">Transferase</keyword>
<dbReference type="Pfam" id="PF02518">
    <property type="entry name" value="HATPase_c"/>
    <property type="match status" value="1"/>
</dbReference>
<dbReference type="PRINTS" id="PR00344">
    <property type="entry name" value="BCTRLSENSOR"/>
</dbReference>
<dbReference type="SMART" id="SM00086">
    <property type="entry name" value="PAC"/>
    <property type="match status" value="2"/>
</dbReference>
<sequence>MEPEQMHMFEAVFNQVAFPITIIKPNAPRFTIIAMNEQRKKASPTPADQLIGKDTFDAFKSWDKNSEEQLELLRKGLMAVIKEKRQVKLPLLYFEFPVKDAPPIRGWAQTEITPIFDKAGKVEYLLSMARDVTERELNRLALAESREKELAMSEELAAMNEELESMNEELKTSNDELQTVNEELACTNEELAVTNEHLSLSNSLLEQSRESLQDLNAELEDRILTRTKALADSETRFRTMFETISHMAWTVNNNAEATFFNKRWHDYTGFSFDQSKGHGWKEALHPDDLDATTNKFRDVQTGLKEGGGIENRFKSIDGEYRWHLTRIVPVKNDAGEIEMWIGTATEINQLKELQQQKDDFISIASHELKTPITSLKGSLQLLERLINEPASPLIPKLIKQSSRSMYKISALVEDLLNLSRISQNRLKLNKSAFNLKSALVAYSNEMRLADQFKVIIQGDENIQVFADEHQINQVLVNFVNNAVKYAPLSKEILVSVEKTGNMAKVTVTDKGPGIPANQLDHLFERYYRVEASDFQASGLGLGLYISAEIIKQHEGQIGVNSELGKGSSFWFTIPVNP</sequence>
<evidence type="ECO:0000256" key="11">
    <source>
        <dbReference type="ARBA" id="ARBA00023012"/>
    </source>
</evidence>
<feature type="domain" description="PAC" evidence="16">
    <location>
        <begin position="92"/>
        <end position="144"/>
    </location>
</feature>
<feature type="domain" description="Histidine kinase" evidence="14">
    <location>
        <begin position="363"/>
        <end position="577"/>
    </location>
</feature>
<comment type="subcellular location">
    <subcellularLocation>
        <location evidence="2">Membrane</location>
        <topology evidence="2">Multi-pass membrane protein</topology>
    </subcellularLocation>
</comment>
<dbReference type="CDD" id="cd00130">
    <property type="entry name" value="PAS"/>
    <property type="match status" value="1"/>
</dbReference>
<keyword evidence="9" id="KW-0067">ATP-binding</keyword>
<feature type="domain" description="PAC" evidence="16">
    <location>
        <begin position="307"/>
        <end position="359"/>
    </location>
</feature>
<dbReference type="CDD" id="cd14686">
    <property type="entry name" value="bZIP"/>
    <property type="match status" value="1"/>
</dbReference>
<dbReference type="InterPro" id="IPR003661">
    <property type="entry name" value="HisK_dim/P_dom"/>
</dbReference>
<keyword evidence="10" id="KW-1133">Transmembrane helix</keyword>
<dbReference type="PANTHER" id="PTHR42878:SF7">
    <property type="entry name" value="SENSOR HISTIDINE KINASE GLRK"/>
    <property type="match status" value="1"/>
</dbReference>
<dbReference type="NCBIfam" id="TIGR00229">
    <property type="entry name" value="sensory_box"/>
    <property type="match status" value="1"/>
</dbReference>
<accession>A0ABP7P190</accession>
<evidence type="ECO:0000259" key="16">
    <source>
        <dbReference type="PROSITE" id="PS50113"/>
    </source>
</evidence>
<dbReference type="SMART" id="SM00387">
    <property type="entry name" value="HATPase_c"/>
    <property type="match status" value="1"/>
</dbReference>
<evidence type="ECO:0000256" key="6">
    <source>
        <dbReference type="ARBA" id="ARBA00022692"/>
    </source>
</evidence>
<evidence type="ECO:0000256" key="12">
    <source>
        <dbReference type="ARBA" id="ARBA00023136"/>
    </source>
</evidence>
<evidence type="ECO:0000313" key="17">
    <source>
        <dbReference type="EMBL" id="GAA3958024.1"/>
    </source>
</evidence>
<evidence type="ECO:0000256" key="9">
    <source>
        <dbReference type="ARBA" id="ARBA00022840"/>
    </source>
</evidence>
<dbReference type="InterPro" id="IPR001610">
    <property type="entry name" value="PAC"/>
</dbReference>
<dbReference type="InterPro" id="IPR005467">
    <property type="entry name" value="His_kinase_dom"/>
</dbReference>
<gene>
    <name evidence="17" type="ORF">GCM10022210_01570</name>
</gene>
<evidence type="ECO:0000313" key="18">
    <source>
        <dbReference type="Proteomes" id="UP001500742"/>
    </source>
</evidence>
<evidence type="ECO:0000256" key="7">
    <source>
        <dbReference type="ARBA" id="ARBA00022741"/>
    </source>
</evidence>
<evidence type="ECO:0000259" key="15">
    <source>
        <dbReference type="PROSITE" id="PS50112"/>
    </source>
</evidence>
<dbReference type="InterPro" id="IPR036890">
    <property type="entry name" value="HATPase_C_sf"/>
</dbReference>
<dbReference type="EMBL" id="BAAAZC010000002">
    <property type="protein sequence ID" value="GAA3958024.1"/>
    <property type="molecule type" value="Genomic_DNA"/>
</dbReference>
<evidence type="ECO:0000256" key="8">
    <source>
        <dbReference type="ARBA" id="ARBA00022777"/>
    </source>
</evidence>
<dbReference type="SMART" id="SM00388">
    <property type="entry name" value="HisKA"/>
    <property type="match status" value="1"/>
</dbReference>